<dbReference type="OrthoDB" id="5568545at2"/>
<dbReference type="GO" id="GO:0005507">
    <property type="term" value="F:copper ion binding"/>
    <property type="evidence" value="ECO:0007669"/>
    <property type="project" value="InterPro"/>
</dbReference>
<evidence type="ECO:0000256" key="2">
    <source>
        <dbReference type="ARBA" id="ARBA00023008"/>
    </source>
</evidence>
<proteinExistence type="predicted"/>
<dbReference type="EMBL" id="BAER01000035">
    <property type="protein sequence ID" value="GAC32289.1"/>
    <property type="molecule type" value="Genomic_DNA"/>
</dbReference>
<protein>
    <submittedName>
        <fullName evidence="5">PcoC protein</fullName>
    </submittedName>
</protein>
<evidence type="ECO:0000256" key="3">
    <source>
        <dbReference type="SAM" id="SignalP"/>
    </source>
</evidence>
<evidence type="ECO:0000259" key="4">
    <source>
        <dbReference type="Pfam" id="PF04234"/>
    </source>
</evidence>
<keyword evidence="6" id="KW-1185">Reference proteome</keyword>
<feature type="domain" description="CopC" evidence="4">
    <location>
        <begin position="22"/>
        <end position="114"/>
    </location>
</feature>
<reference evidence="6" key="1">
    <citation type="journal article" date="2014" name="Environ. Microbiol.">
        <title>Comparative genomics of the marine bacterial genus Glaciecola reveals the high degree of genomic diversity and genomic characteristic for cold adaptation.</title>
        <authorList>
            <person name="Qin Q.L."/>
            <person name="Xie B.B."/>
            <person name="Yu Y."/>
            <person name="Shu Y.L."/>
            <person name="Rong J.C."/>
            <person name="Zhang Y.J."/>
            <person name="Zhao D.L."/>
            <person name="Chen X.L."/>
            <person name="Zhang X.Y."/>
            <person name="Chen B."/>
            <person name="Zhou B.C."/>
            <person name="Zhang Y.Z."/>
        </authorList>
    </citation>
    <scope>NUCLEOTIDE SEQUENCE [LARGE SCALE GENOMIC DNA]</scope>
    <source>
        <strain evidence="6">LMG 21857</strain>
    </source>
</reference>
<evidence type="ECO:0000313" key="5">
    <source>
        <dbReference type="EMBL" id="GAC32289.1"/>
    </source>
</evidence>
<dbReference type="Pfam" id="PF04234">
    <property type="entry name" value="CopC"/>
    <property type="match status" value="1"/>
</dbReference>
<organism evidence="5 6">
    <name type="scientific">Paraglaciecola polaris LMG 21857</name>
    <dbReference type="NCBI Taxonomy" id="1129793"/>
    <lineage>
        <taxon>Bacteria</taxon>
        <taxon>Pseudomonadati</taxon>
        <taxon>Pseudomonadota</taxon>
        <taxon>Gammaproteobacteria</taxon>
        <taxon>Alteromonadales</taxon>
        <taxon>Alteromonadaceae</taxon>
        <taxon>Paraglaciecola</taxon>
    </lineage>
</organism>
<feature type="signal peptide" evidence="3">
    <location>
        <begin position="1"/>
        <end position="21"/>
    </location>
</feature>
<dbReference type="InterPro" id="IPR014755">
    <property type="entry name" value="Cu-Rt/internalin_Ig-like"/>
</dbReference>
<dbReference type="SUPFAM" id="SSF81296">
    <property type="entry name" value="E set domains"/>
    <property type="match status" value="1"/>
</dbReference>
<dbReference type="STRING" id="1129793.GPLA_1375"/>
<dbReference type="GO" id="GO:0042597">
    <property type="term" value="C:periplasmic space"/>
    <property type="evidence" value="ECO:0007669"/>
    <property type="project" value="InterPro"/>
</dbReference>
<name>K6YHW5_9ALTE</name>
<accession>K6YHW5</accession>
<sequence length="135" mass="14635">MKRVKIAACILGLAISASSWAHVGLKQASPAQDAMLMQSPSNLSLTFSGKVRVIKLSINADNKTPVEFGFKANADAESMYEWPLPTLAAGSYGVNWVALGEDGHKMSGQYQFTLHGQGMMKDMPMEDTSHNAHKH</sequence>
<evidence type="ECO:0000313" key="6">
    <source>
        <dbReference type="Proteomes" id="UP000006322"/>
    </source>
</evidence>
<feature type="chain" id="PRO_5003901162" evidence="3">
    <location>
        <begin position="22"/>
        <end position="135"/>
    </location>
</feature>
<keyword evidence="2" id="KW-0186">Copper</keyword>
<keyword evidence="1 3" id="KW-0732">Signal</keyword>
<comment type="caution">
    <text evidence="5">The sequence shown here is derived from an EMBL/GenBank/DDBJ whole genome shotgun (WGS) entry which is preliminary data.</text>
</comment>
<dbReference type="Gene3D" id="2.60.40.1220">
    <property type="match status" value="1"/>
</dbReference>
<dbReference type="RefSeq" id="WP_007104087.1">
    <property type="nucleotide sequence ID" value="NZ_BAER01000035.1"/>
</dbReference>
<dbReference type="InterPro" id="IPR007348">
    <property type="entry name" value="CopC_dom"/>
</dbReference>
<evidence type="ECO:0000256" key="1">
    <source>
        <dbReference type="ARBA" id="ARBA00022729"/>
    </source>
</evidence>
<dbReference type="AlphaFoldDB" id="K6YHW5"/>
<dbReference type="Proteomes" id="UP000006322">
    <property type="component" value="Unassembled WGS sequence"/>
</dbReference>
<dbReference type="InterPro" id="IPR014756">
    <property type="entry name" value="Ig_E-set"/>
</dbReference>
<gene>
    <name evidence="5" type="ORF">GPLA_1375</name>
</gene>
<dbReference type="GO" id="GO:0046688">
    <property type="term" value="P:response to copper ion"/>
    <property type="evidence" value="ECO:0007669"/>
    <property type="project" value="InterPro"/>
</dbReference>